<organism evidence="2 3">
    <name type="scientific">Roseovarius azorensis</name>
    <dbReference type="NCBI Taxonomy" id="1287727"/>
    <lineage>
        <taxon>Bacteria</taxon>
        <taxon>Pseudomonadati</taxon>
        <taxon>Pseudomonadota</taxon>
        <taxon>Alphaproteobacteria</taxon>
        <taxon>Rhodobacterales</taxon>
        <taxon>Roseobacteraceae</taxon>
        <taxon>Roseovarius</taxon>
    </lineage>
</organism>
<name>A0A1H7GV62_9RHOB</name>
<feature type="transmembrane region" description="Helical" evidence="1">
    <location>
        <begin position="12"/>
        <end position="32"/>
    </location>
</feature>
<keyword evidence="1" id="KW-0472">Membrane</keyword>
<dbReference type="RefSeq" id="WP_093031164.1">
    <property type="nucleotide sequence ID" value="NZ_FOAG01000001.1"/>
</dbReference>
<keyword evidence="3" id="KW-1185">Reference proteome</keyword>
<sequence length="128" mass="13503">MSLATVLRLNAVSCLGFGLLFLFAPGVTAGFLGTPPVWLLVALGAGLIGNGILLWLSQHRGRAPRRHEVLFFSIGDFGWVAMTVVLIASGFWIVTPEGRIAALLVAAGVGAMGVLQWRGLPRSEAPHS</sequence>
<proteinExistence type="predicted"/>
<evidence type="ECO:0000313" key="3">
    <source>
        <dbReference type="Proteomes" id="UP000199582"/>
    </source>
</evidence>
<reference evidence="2 3" key="1">
    <citation type="submission" date="2016-10" db="EMBL/GenBank/DDBJ databases">
        <authorList>
            <person name="de Groot N.N."/>
        </authorList>
    </citation>
    <scope>NUCLEOTIDE SEQUENCE [LARGE SCALE GENOMIC DNA]</scope>
    <source>
        <strain evidence="2 3">DSM 100674</strain>
    </source>
</reference>
<feature type="transmembrane region" description="Helical" evidence="1">
    <location>
        <begin position="38"/>
        <end position="57"/>
    </location>
</feature>
<dbReference type="Proteomes" id="UP000199582">
    <property type="component" value="Unassembled WGS sequence"/>
</dbReference>
<accession>A0A1H7GV62</accession>
<evidence type="ECO:0008006" key="4">
    <source>
        <dbReference type="Google" id="ProtNLM"/>
    </source>
</evidence>
<keyword evidence="1" id="KW-1133">Transmembrane helix</keyword>
<dbReference type="STRING" id="1287727.SAMN05443999_101391"/>
<dbReference type="EMBL" id="FOAG01000001">
    <property type="protein sequence ID" value="SEK41889.1"/>
    <property type="molecule type" value="Genomic_DNA"/>
</dbReference>
<keyword evidence="1" id="KW-0812">Transmembrane</keyword>
<gene>
    <name evidence="2" type="ORF">SAMN05443999_101391</name>
</gene>
<feature type="transmembrane region" description="Helical" evidence="1">
    <location>
        <begin position="69"/>
        <end position="94"/>
    </location>
</feature>
<evidence type="ECO:0000256" key="1">
    <source>
        <dbReference type="SAM" id="Phobius"/>
    </source>
</evidence>
<feature type="transmembrane region" description="Helical" evidence="1">
    <location>
        <begin position="100"/>
        <end position="120"/>
    </location>
</feature>
<dbReference type="AlphaFoldDB" id="A0A1H7GV62"/>
<dbReference type="OrthoDB" id="7745802at2"/>
<protein>
    <recommendedName>
        <fullName evidence="4">SPW repeat-containing protein</fullName>
    </recommendedName>
</protein>
<evidence type="ECO:0000313" key="2">
    <source>
        <dbReference type="EMBL" id="SEK41889.1"/>
    </source>
</evidence>